<keyword evidence="2" id="KW-0238">DNA-binding</keyword>
<keyword evidence="6" id="KW-1185">Reference proteome</keyword>
<dbReference type="InterPro" id="IPR018356">
    <property type="entry name" value="Tscrpt_reg_HTH_DeoR_CS"/>
</dbReference>
<evidence type="ECO:0000313" key="6">
    <source>
        <dbReference type="Proteomes" id="UP001183615"/>
    </source>
</evidence>
<dbReference type="Proteomes" id="UP001183615">
    <property type="component" value="Unassembled WGS sequence"/>
</dbReference>
<dbReference type="Pfam" id="PF25583">
    <property type="entry name" value="WCX"/>
    <property type="match status" value="1"/>
</dbReference>
<dbReference type="InterPro" id="IPR026881">
    <property type="entry name" value="WYL_dom"/>
</dbReference>
<dbReference type="EMBL" id="JAVREV010000003">
    <property type="protein sequence ID" value="MDT0442269.1"/>
    <property type="molecule type" value="Genomic_DNA"/>
</dbReference>
<accession>A0ABU2RZT0</accession>
<dbReference type="Pfam" id="PF08279">
    <property type="entry name" value="HTH_11"/>
    <property type="match status" value="1"/>
</dbReference>
<proteinExistence type="predicted"/>
<evidence type="ECO:0000256" key="2">
    <source>
        <dbReference type="ARBA" id="ARBA00023125"/>
    </source>
</evidence>
<reference evidence="6" key="1">
    <citation type="submission" date="2023-07" db="EMBL/GenBank/DDBJ databases">
        <title>30 novel species of actinomycetes from the DSMZ collection.</title>
        <authorList>
            <person name="Nouioui I."/>
        </authorList>
    </citation>
    <scope>NUCLEOTIDE SEQUENCE [LARGE SCALE GENOMIC DNA]</scope>
    <source>
        <strain evidence="6">DSM 41886</strain>
    </source>
</reference>
<dbReference type="RefSeq" id="WP_311616706.1">
    <property type="nucleotide sequence ID" value="NZ_JAVREV010000003.1"/>
</dbReference>
<keyword evidence="3" id="KW-0804">Transcription</keyword>
<dbReference type="PIRSF" id="PIRSF016838">
    <property type="entry name" value="PafC"/>
    <property type="match status" value="1"/>
</dbReference>
<feature type="domain" description="HTH deoR-type" evidence="4">
    <location>
        <begin position="4"/>
        <end position="59"/>
    </location>
</feature>
<dbReference type="SUPFAM" id="SSF46785">
    <property type="entry name" value="Winged helix' DNA-binding domain"/>
    <property type="match status" value="1"/>
</dbReference>
<dbReference type="InterPro" id="IPR036390">
    <property type="entry name" value="WH_DNA-bd_sf"/>
</dbReference>
<comment type="caution">
    <text evidence="5">The sequence shown here is derived from an EMBL/GenBank/DDBJ whole genome shotgun (WGS) entry which is preliminary data.</text>
</comment>
<dbReference type="InterPro" id="IPR028349">
    <property type="entry name" value="PafC-like"/>
</dbReference>
<organism evidence="5 6">
    <name type="scientific">Streptomyces johnsoniae</name>
    <dbReference type="NCBI Taxonomy" id="3075532"/>
    <lineage>
        <taxon>Bacteria</taxon>
        <taxon>Bacillati</taxon>
        <taxon>Actinomycetota</taxon>
        <taxon>Actinomycetes</taxon>
        <taxon>Kitasatosporales</taxon>
        <taxon>Streptomycetaceae</taxon>
        <taxon>Streptomyces</taxon>
    </lineage>
</organism>
<dbReference type="PROSITE" id="PS51000">
    <property type="entry name" value="HTH_DEOR_2"/>
    <property type="match status" value="1"/>
</dbReference>
<dbReference type="InterPro" id="IPR036388">
    <property type="entry name" value="WH-like_DNA-bd_sf"/>
</dbReference>
<dbReference type="InterPro" id="IPR001034">
    <property type="entry name" value="DeoR_HTH"/>
</dbReference>
<dbReference type="PANTHER" id="PTHR34580:SF3">
    <property type="entry name" value="PROTEIN PAFB"/>
    <property type="match status" value="1"/>
</dbReference>
<sequence length="324" mass="34714">MKDTPARLLALLSLLQSPRAWPGSELAGRLGVSPRTVRRDVDRLRELGYPVEATKGAAGGYRMAAGAAMPPLLLDDEEAVAIAVGLRTAAGSPVAGIEDASVRALAKLEQVLPARLRRRVAALGTATVPLAEPPGSSGGVRFDPEVLTVIAGAVAGRERVRFWYRAADGTAERGRLAEPCRLVAAGRRWYLLAWDNDREDWRIFRVDRIRRPFATGVRVPPRDPPGADAAAYVRGRLYALAPTYRVRATLGLPADEAARLLGAAASDITPAGPAHCLLEGHADTVEWLAARLLMLGCQVEVHEPAELRAYLRTLGTRALRAAGP</sequence>
<evidence type="ECO:0000256" key="1">
    <source>
        <dbReference type="ARBA" id="ARBA00023015"/>
    </source>
</evidence>
<evidence type="ECO:0000313" key="5">
    <source>
        <dbReference type="EMBL" id="MDT0442269.1"/>
    </source>
</evidence>
<dbReference type="InterPro" id="IPR057727">
    <property type="entry name" value="WCX_dom"/>
</dbReference>
<gene>
    <name evidence="5" type="ORF">RM779_06595</name>
</gene>
<protein>
    <submittedName>
        <fullName evidence="5">YafY family protein</fullName>
    </submittedName>
</protein>
<dbReference type="PANTHER" id="PTHR34580">
    <property type="match status" value="1"/>
</dbReference>
<dbReference type="Gene3D" id="1.10.10.10">
    <property type="entry name" value="Winged helix-like DNA-binding domain superfamily/Winged helix DNA-binding domain"/>
    <property type="match status" value="1"/>
</dbReference>
<keyword evidence="1" id="KW-0805">Transcription regulation</keyword>
<dbReference type="Pfam" id="PF13280">
    <property type="entry name" value="WYL"/>
    <property type="match status" value="1"/>
</dbReference>
<name>A0ABU2RZT0_9ACTN</name>
<evidence type="ECO:0000259" key="4">
    <source>
        <dbReference type="PROSITE" id="PS51000"/>
    </source>
</evidence>
<dbReference type="PROSITE" id="PS52050">
    <property type="entry name" value="WYL"/>
    <property type="match status" value="1"/>
</dbReference>
<dbReference type="InterPro" id="IPR013196">
    <property type="entry name" value="HTH_11"/>
</dbReference>
<dbReference type="InterPro" id="IPR051534">
    <property type="entry name" value="CBASS_pafABC_assoc_protein"/>
</dbReference>
<dbReference type="PROSITE" id="PS00894">
    <property type="entry name" value="HTH_DEOR_1"/>
    <property type="match status" value="1"/>
</dbReference>
<evidence type="ECO:0000256" key="3">
    <source>
        <dbReference type="ARBA" id="ARBA00023163"/>
    </source>
</evidence>